<dbReference type="SMART" id="SM01008">
    <property type="entry name" value="Ald_Xan_dh_C"/>
    <property type="match status" value="1"/>
</dbReference>
<dbReference type="InterPro" id="IPR016208">
    <property type="entry name" value="Ald_Oxase/xanthine_DH-like"/>
</dbReference>
<comment type="caution">
    <text evidence="2">The sequence shown here is derived from an EMBL/GenBank/DDBJ whole genome shotgun (WGS) entry which is preliminary data.</text>
</comment>
<dbReference type="SUPFAM" id="SSF54665">
    <property type="entry name" value="CO dehydrogenase molybdoprotein N-domain-like"/>
    <property type="match status" value="1"/>
</dbReference>
<sequence>MHHLNVVRSFGNKEGATIQRSVGKSIPRKETWEKVTGKTKYINDRAIPGLLHVKMAVSPHAHAKIISIDSSEALQIPGVKAVITSSPSGQEFLLTGRIPW</sequence>
<proteinExistence type="predicted"/>
<name>A0ABV4V5S9_9BACL</name>
<reference evidence="2 3" key="1">
    <citation type="submission" date="2024-09" db="EMBL/GenBank/DDBJ databases">
        <authorList>
            <person name="Makale K.P.P."/>
            <person name="Makhzoum A."/>
            <person name="Rantong G."/>
            <person name="Rahube T.O."/>
        </authorList>
    </citation>
    <scope>NUCLEOTIDE SEQUENCE [LARGE SCALE GENOMIC DNA]</scope>
    <source>
        <strain evidence="2 3">KM_D13</strain>
    </source>
</reference>
<dbReference type="InterPro" id="IPR036856">
    <property type="entry name" value="Ald_Oxase/Xan_DH_a/b_sf"/>
</dbReference>
<dbReference type="EMBL" id="JBHDLN010000011">
    <property type="protein sequence ID" value="MFB0844741.1"/>
    <property type="molecule type" value="Genomic_DNA"/>
</dbReference>
<evidence type="ECO:0000313" key="2">
    <source>
        <dbReference type="EMBL" id="MFB0844741.1"/>
    </source>
</evidence>
<evidence type="ECO:0000259" key="1">
    <source>
        <dbReference type="SMART" id="SM01008"/>
    </source>
</evidence>
<dbReference type="Gene3D" id="3.90.1170.50">
    <property type="entry name" value="Aldehyde oxidase/xanthine dehydrogenase, a/b hammerhead"/>
    <property type="match status" value="1"/>
</dbReference>
<feature type="domain" description="Aldehyde oxidase/xanthine dehydrogenase a/b hammerhead" evidence="1">
    <location>
        <begin position="36"/>
        <end position="99"/>
    </location>
</feature>
<organism evidence="2 3">
    <name type="scientific">Paenibacillus oleatilyticus</name>
    <dbReference type="NCBI Taxonomy" id="2594886"/>
    <lineage>
        <taxon>Bacteria</taxon>
        <taxon>Bacillati</taxon>
        <taxon>Bacillota</taxon>
        <taxon>Bacilli</taxon>
        <taxon>Bacillales</taxon>
        <taxon>Paenibacillaceae</taxon>
        <taxon>Paenibacillus</taxon>
    </lineage>
</organism>
<dbReference type="Proteomes" id="UP001575622">
    <property type="component" value="Unassembled WGS sequence"/>
</dbReference>
<dbReference type="Pfam" id="PF01315">
    <property type="entry name" value="Ald_Xan_dh_C"/>
    <property type="match status" value="1"/>
</dbReference>
<dbReference type="InterPro" id="IPR000674">
    <property type="entry name" value="Ald_Oxase/Xan_DH_a/b"/>
</dbReference>
<keyword evidence="3" id="KW-1185">Reference proteome</keyword>
<dbReference type="PANTHER" id="PTHR45444:SF3">
    <property type="entry name" value="XANTHINE DEHYDROGENASE"/>
    <property type="match status" value="1"/>
</dbReference>
<evidence type="ECO:0000313" key="3">
    <source>
        <dbReference type="Proteomes" id="UP001575622"/>
    </source>
</evidence>
<dbReference type="PANTHER" id="PTHR45444">
    <property type="entry name" value="XANTHINE DEHYDROGENASE"/>
    <property type="match status" value="1"/>
</dbReference>
<protein>
    <recommendedName>
        <fullName evidence="1">Aldehyde oxidase/xanthine dehydrogenase a/b hammerhead domain-containing protein</fullName>
    </recommendedName>
</protein>
<accession>A0ABV4V5S9</accession>
<gene>
    <name evidence="2" type="ORF">ACEU3E_21375</name>
</gene>
<dbReference type="RefSeq" id="WP_373954943.1">
    <property type="nucleotide sequence ID" value="NZ_JBHDLN010000011.1"/>
</dbReference>